<sequence>MDNLTNRRLERLRGQLVAAAMRKQTFMHRDVLLLSQTLDQLIVKAQTDKRKSLDEPKAT</sequence>
<dbReference type="InterPro" id="IPR037208">
    <property type="entry name" value="Spo0E-like_sf"/>
</dbReference>
<accession>A0ABS7D0P9</accession>
<evidence type="ECO:0000313" key="1">
    <source>
        <dbReference type="EMBL" id="MBW7473515.1"/>
    </source>
</evidence>
<dbReference type="InterPro" id="IPR018540">
    <property type="entry name" value="Spo0E-like"/>
</dbReference>
<proteinExistence type="predicted"/>
<reference evidence="1 2" key="1">
    <citation type="submission" date="2021-07" db="EMBL/GenBank/DDBJ databases">
        <title>Paenibacillus radiodurans sp. nov., isolated from the southeastern edge of Tengger Desert.</title>
        <authorList>
            <person name="Zhang G."/>
        </authorList>
    </citation>
    <scope>NUCLEOTIDE SEQUENCE [LARGE SCALE GENOMIC DNA]</scope>
    <source>
        <strain evidence="1 2">DT7-4</strain>
    </source>
</reference>
<keyword evidence="2" id="KW-1185">Reference proteome</keyword>
<dbReference type="SUPFAM" id="SSF140500">
    <property type="entry name" value="BAS1536-like"/>
    <property type="match status" value="1"/>
</dbReference>
<dbReference type="InterPro" id="IPR036638">
    <property type="entry name" value="HLH_DNA-bd_sf"/>
</dbReference>
<gene>
    <name evidence="1" type="ORF">K0T92_02000</name>
</gene>
<protein>
    <submittedName>
        <fullName evidence="1">Aspartyl-phosphate phosphatase Spo0E family protein</fullName>
    </submittedName>
</protein>
<dbReference type="Pfam" id="PF09388">
    <property type="entry name" value="SpoOE-like"/>
    <property type="match status" value="1"/>
</dbReference>
<dbReference type="EMBL" id="JAHZIJ010000001">
    <property type="protein sequence ID" value="MBW7473515.1"/>
    <property type="molecule type" value="Genomic_DNA"/>
</dbReference>
<name>A0ABS7D0P9_9BACL</name>
<comment type="caution">
    <text evidence="1">The sequence shown here is derived from an EMBL/GenBank/DDBJ whole genome shotgun (WGS) entry which is preliminary data.</text>
</comment>
<dbReference type="Proteomes" id="UP000812277">
    <property type="component" value="Unassembled WGS sequence"/>
</dbReference>
<evidence type="ECO:0000313" key="2">
    <source>
        <dbReference type="Proteomes" id="UP000812277"/>
    </source>
</evidence>
<organism evidence="1 2">
    <name type="scientific">Paenibacillus oenotherae</name>
    <dbReference type="NCBI Taxonomy" id="1435645"/>
    <lineage>
        <taxon>Bacteria</taxon>
        <taxon>Bacillati</taxon>
        <taxon>Bacillota</taxon>
        <taxon>Bacilli</taxon>
        <taxon>Bacillales</taxon>
        <taxon>Paenibacillaceae</taxon>
        <taxon>Paenibacillus</taxon>
    </lineage>
</organism>
<dbReference type="Gene3D" id="4.10.280.10">
    <property type="entry name" value="Helix-loop-helix DNA-binding domain"/>
    <property type="match status" value="1"/>
</dbReference>